<dbReference type="GO" id="GO:0008157">
    <property type="term" value="F:protein phosphatase 1 binding"/>
    <property type="evidence" value="ECO:0007669"/>
    <property type="project" value="TreeGrafter"/>
</dbReference>
<dbReference type="PANTHER" id="PTHR12307">
    <property type="entry name" value="PROTEIN PHOSPHATASE 1 REGULATORY SUBUNIT"/>
    <property type="match status" value="1"/>
</dbReference>
<feature type="region of interest" description="Disordered" evidence="1">
    <location>
        <begin position="497"/>
        <end position="538"/>
    </location>
</feature>
<evidence type="ECO:0000256" key="1">
    <source>
        <dbReference type="SAM" id="MobiDB-lite"/>
    </source>
</evidence>
<accession>A0A9W7DFE9</accession>
<dbReference type="GO" id="GO:0005979">
    <property type="term" value="P:regulation of glycogen biosynthetic process"/>
    <property type="evidence" value="ECO:0007669"/>
    <property type="project" value="TreeGrafter"/>
</dbReference>
<organism evidence="3 4">
    <name type="scientific">Ambrosiozyma monospora</name>
    <name type="common">Yeast</name>
    <name type="synonym">Endomycopsis monosporus</name>
    <dbReference type="NCBI Taxonomy" id="43982"/>
    <lineage>
        <taxon>Eukaryota</taxon>
        <taxon>Fungi</taxon>
        <taxon>Dikarya</taxon>
        <taxon>Ascomycota</taxon>
        <taxon>Saccharomycotina</taxon>
        <taxon>Pichiomycetes</taxon>
        <taxon>Pichiales</taxon>
        <taxon>Pichiaceae</taxon>
        <taxon>Ambrosiozyma</taxon>
    </lineage>
</organism>
<dbReference type="EMBL" id="BSXU01000891">
    <property type="protein sequence ID" value="GMG22038.1"/>
    <property type="molecule type" value="Genomic_DNA"/>
</dbReference>
<feature type="compositionally biased region" description="Low complexity" evidence="1">
    <location>
        <begin position="750"/>
        <end position="761"/>
    </location>
</feature>
<feature type="region of interest" description="Disordered" evidence="1">
    <location>
        <begin position="203"/>
        <end position="229"/>
    </location>
</feature>
<dbReference type="Gene3D" id="2.60.40.2440">
    <property type="entry name" value="Carbohydrate binding type-21 domain"/>
    <property type="match status" value="1"/>
</dbReference>
<protein>
    <submittedName>
        <fullName evidence="3">Unnamed protein product</fullName>
    </submittedName>
</protein>
<keyword evidence="4" id="KW-1185">Reference proteome</keyword>
<proteinExistence type="predicted"/>
<name>A0A9W7DFE9_AMBMO</name>
<dbReference type="InterPro" id="IPR050782">
    <property type="entry name" value="PP1_regulatory_subunit_3"/>
</dbReference>
<reference evidence="3" key="1">
    <citation type="submission" date="2023-04" db="EMBL/GenBank/DDBJ databases">
        <title>Ambrosiozyma monospora NBRC 1965.</title>
        <authorList>
            <person name="Ichikawa N."/>
            <person name="Sato H."/>
            <person name="Tonouchi N."/>
        </authorList>
    </citation>
    <scope>NUCLEOTIDE SEQUENCE</scope>
    <source>
        <strain evidence="3">NBRC 1965</strain>
    </source>
</reference>
<sequence length="768" mass="84670">MSLTNSTSPLLSNSQSPITSSSSLSSFNSNGSSTRLSDYINGGVGVGVNGNVGISNTSSTPNMNKNSNDVPLSLSFLRRPSRSNSVSDLEDVEKIMKMNTLLNAKNGEAGPDDDIIKSNNLTDHTLVSSPMSFQNYDDGLGSPSEAYTYFHPLVRKKSGELVKSSLKLNTLGNSKSAPTTPSYKSVHFGIDIAVKYFDQKDKPSTISAGNSPYNSDNEDDDDQGSDRDRELESGISLGMYGDYDDEDEGLTFDSIFHVARDYIRTGSDRNLAKFKRLMAPWNLDASQFPKVCYRDEIDQETPIFLERCFLNVEKTELMGHVAVKNISYSKSITLRYTYDNWKTVMNVNASYVPEIPRLLKKNSYDRFLFKISVPTLFSQFSSSPMFAIGVDPSMQCCFRYTANGQEFWDNNHNKNYIIKFTTNSHASSTPQIMAKHSTRFLKKSKSFDDAFTFMKQQRSNESGDQNSQQRQQRESNTNSKARAKFGDFIAGLADTTKSANEQSISSGSGGSGDAITVTSGTNSTAKEENNSSDPKNIVMTPSNNYDMMFENNSQLQLVPNFSVLESSMNSPGTPLVLKEQNDAPTFTDLLGPPLSEHEHHVYPSAPVTNSDVTFKKNVGDLKPKSVNLNGNRDDVDLSPTSLSNVPKHISDGVDLYKLNLTDPHIESTSNTTNKLSSSQHIPSATTAATGIVPFSKPSTTTDGDVDKLKKPMIHSDSYQNLLKKYCFYKGPSTVSSFLETDGGQTDIERSQQQQSPSKNQSFTSPSFY</sequence>
<feature type="compositionally biased region" description="Low complexity" evidence="1">
    <location>
        <begin position="465"/>
        <end position="479"/>
    </location>
</feature>
<dbReference type="OrthoDB" id="1881at2759"/>
<feature type="region of interest" description="Disordered" evidence="1">
    <location>
        <begin position="1"/>
        <end position="32"/>
    </location>
</feature>
<dbReference type="InterPro" id="IPR038175">
    <property type="entry name" value="CBM21_dom_sf"/>
</dbReference>
<dbReference type="InterPro" id="IPR005036">
    <property type="entry name" value="CBM21_dom"/>
</dbReference>
<dbReference type="AlphaFoldDB" id="A0A9W7DFE9"/>
<evidence type="ECO:0000313" key="3">
    <source>
        <dbReference type="EMBL" id="GMG22038.1"/>
    </source>
</evidence>
<feature type="compositionally biased region" description="Polar residues" evidence="1">
    <location>
        <begin position="204"/>
        <end position="213"/>
    </location>
</feature>
<dbReference type="PANTHER" id="PTHR12307:SF36">
    <property type="entry name" value="GLYCOGEN-BINDING SUBUNIT 76A"/>
    <property type="match status" value="1"/>
</dbReference>
<dbReference type="Pfam" id="PF03370">
    <property type="entry name" value="CBM_21"/>
    <property type="match status" value="1"/>
</dbReference>
<evidence type="ECO:0000313" key="4">
    <source>
        <dbReference type="Proteomes" id="UP001165063"/>
    </source>
</evidence>
<dbReference type="GO" id="GO:0000164">
    <property type="term" value="C:protein phosphatase type 1 complex"/>
    <property type="evidence" value="ECO:0007669"/>
    <property type="project" value="TreeGrafter"/>
</dbReference>
<dbReference type="GO" id="GO:2001069">
    <property type="term" value="F:glycogen binding"/>
    <property type="evidence" value="ECO:0007669"/>
    <property type="project" value="TreeGrafter"/>
</dbReference>
<comment type="caution">
    <text evidence="3">The sequence shown here is derived from an EMBL/GenBank/DDBJ whole genome shotgun (WGS) entry which is preliminary data.</text>
</comment>
<dbReference type="PROSITE" id="PS51159">
    <property type="entry name" value="CBM21"/>
    <property type="match status" value="1"/>
</dbReference>
<evidence type="ECO:0000259" key="2">
    <source>
        <dbReference type="PROSITE" id="PS51159"/>
    </source>
</evidence>
<dbReference type="Proteomes" id="UP001165063">
    <property type="component" value="Unassembled WGS sequence"/>
</dbReference>
<gene>
    <name evidence="3" type="ORF">Amon01_000245300</name>
</gene>
<feature type="region of interest" description="Disordered" evidence="1">
    <location>
        <begin position="738"/>
        <end position="768"/>
    </location>
</feature>
<feature type="domain" description="CBM21" evidence="2">
    <location>
        <begin position="295"/>
        <end position="419"/>
    </location>
</feature>
<feature type="region of interest" description="Disordered" evidence="1">
    <location>
        <begin position="457"/>
        <end position="483"/>
    </location>
</feature>